<keyword evidence="4" id="KW-1185">Reference proteome</keyword>
<dbReference type="GO" id="GO:0005975">
    <property type="term" value="P:carbohydrate metabolic process"/>
    <property type="evidence" value="ECO:0007669"/>
    <property type="project" value="InterPro"/>
</dbReference>
<feature type="chain" id="PRO_5042292572" evidence="1">
    <location>
        <begin position="21"/>
        <end position="284"/>
    </location>
</feature>
<name>A0AAD7K0R6_9AGAR</name>
<dbReference type="Pfam" id="PF26113">
    <property type="entry name" value="GH16_XgeA"/>
    <property type="match status" value="1"/>
</dbReference>
<evidence type="ECO:0000256" key="1">
    <source>
        <dbReference type="SAM" id="SignalP"/>
    </source>
</evidence>
<feature type="signal peptide" evidence="1">
    <location>
        <begin position="1"/>
        <end position="20"/>
    </location>
</feature>
<sequence>MPTIAASFLSLLCLLSATSGSIPSLSGYNVVFSDDFNGDHYAGIDLSNWNQITGNPGDNGELEQYTSGTGNVHLSGDGQMYIVPTIGPFEYLSGRVESTGSWACDDGNAMIFQAELWVPDYTGDPAQFAGYWPSFWAKGNDYRTSGTSWPLCGEWDIFEVTDWLSNQNQGTLHFIDSNGNNNGNFNGRVTYAGGQYHTWAFKVDRRNSDWTQQELTWYLDGDAFYSVTGADIGTHTQWEQLAYYPYYIIINLAIGGSYPGDPGSDTIFGYDASMRVEYVAVYKT</sequence>
<dbReference type="PANTHER" id="PTHR10963">
    <property type="entry name" value="GLYCOSYL HYDROLASE-RELATED"/>
    <property type="match status" value="1"/>
</dbReference>
<reference evidence="3" key="1">
    <citation type="submission" date="2023-03" db="EMBL/GenBank/DDBJ databases">
        <title>Massive genome expansion in bonnet fungi (Mycena s.s.) driven by repeated elements and novel gene families across ecological guilds.</title>
        <authorList>
            <consortium name="Lawrence Berkeley National Laboratory"/>
            <person name="Harder C.B."/>
            <person name="Miyauchi S."/>
            <person name="Viragh M."/>
            <person name="Kuo A."/>
            <person name="Thoen E."/>
            <person name="Andreopoulos B."/>
            <person name="Lu D."/>
            <person name="Skrede I."/>
            <person name="Drula E."/>
            <person name="Henrissat B."/>
            <person name="Morin E."/>
            <person name="Kohler A."/>
            <person name="Barry K."/>
            <person name="LaButti K."/>
            <person name="Morin E."/>
            <person name="Salamov A."/>
            <person name="Lipzen A."/>
            <person name="Mereny Z."/>
            <person name="Hegedus B."/>
            <person name="Baldrian P."/>
            <person name="Stursova M."/>
            <person name="Weitz H."/>
            <person name="Taylor A."/>
            <person name="Grigoriev I.V."/>
            <person name="Nagy L.G."/>
            <person name="Martin F."/>
            <person name="Kauserud H."/>
        </authorList>
    </citation>
    <scope>NUCLEOTIDE SEQUENCE</scope>
    <source>
        <strain evidence="3">CBHHK188m</strain>
    </source>
</reference>
<proteinExistence type="predicted"/>
<dbReference type="GO" id="GO:0004553">
    <property type="term" value="F:hydrolase activity, hydrolyzing O-glycosyl compounds"/>
    <property type="evidence" value="ECO:0007669"/>
    <property type="project" value="InterPro"/>
</dbReference>
<evidence type="ECO:0000313" key="4">
    <source>
        <dbReference type="Proteomes" id="UP001215280"/>
    </source>
</evidence>
<protein>
    <submittedName>
        <fullName evidence="3">Glycoside hydrolase family 16 protein</fullName>
    </submittedName>
</protein>
<evidence type="ECO:0000313" key="3">
    <source>
        <dbReference type="EMBL" id="KAJ7775772.1"/>
    </source>
</evidence>
<accession>A0AAD7K0R6</accession>
<dbReference type="PROSITE" id="PS51762">
    <property type="entry name" value="GH16_2"/>
    <property type="match status" value="1"/>
</dbReference>
<evidence type="ECO:0000259" key="2">
    <source>
        <dbReference type="PROSITE" id="PS51762"/>
    </source>
</evidence>
<comment type="caution">
    <text evidence="3">The sequence shown here is derived from an EMBL/GenBank/DDBJ whole genome shotgun (WGS) entry which is preliminary data.</text>
</comment>
<dbReference type="Gene3D" id="2.60.120.200">
    <property type="match status" value="1"/>
</dbReference>
<dbReference type="PANTHER" id="PTHR10963:SF60">
    <property type="entry name" value="GRAM-NEGATIVE BACTERIA-BINDING PROTEIN 1-RELATED"/>
    <property type="match status" value="1"/>
</dbReference>
<dbReference type="Proteomes" id="UP001215280">
    <property type="component" value="Unassembled WGS sequence"/>
</dbReference>
<dbReference type="SUPFAM" id="SSF49899">
    <property type="entry name" value="Concanavalin A-like lectins/glucanases"/>
    <property type="match status" value="1"/>
</dbReference>
<feature type="domain" description="GH16" evidence="2">
    <location>
        <begin position="17"/>
        <end position="284"/>
    </location>
</feature>
<dbReference type="AlphaFoldDB" id="A0AAD7K0R6"/>
<dbReference type="InterPro" id="IPR013320">
    <property type="entry name" value="ConA-like_dom_sf"/>
</dbReference>
<dbReference type="InterPro" id="IPR050546">
    <property type="entry name" value="Glycosyl_Hydrlase_16"/>
</dbReference>
<dbReference type="EMBL" id="JARJLG010000014">
    <property type="protein sequence ID" value="KAJ7775772.1"/>
    <property type="molecule type" value="Genomic_DNA"/>
</dbReference>
<organism evidence="3 4">
    <name type="scientific">Mycena maculata</name>
    <dbReference type="NCBI Taxonomy" id="230809"/>
    <lineage>
        <taxon>Eukaryota</taxon>
        <taxon>Fungi</taxon>
        <taxon>Dikarya</taxon>
        <taxon>Basidiomycota</taxon>
        <taxon>Agaricomycotina</taxon>
        <taxon>Agaricomycetes</taxon>
        <taxon>Agaricomycetidae</taxon>
        <taxon>Agaricales</taxon>
        <taxon>Marasmiineae</taxon>
        <taxon>Mycenaceae</taxon>
        <taxon>Mycena</taxon>
    </lineage>
</organism>
<keyword evidence="1" id="KW-0732">Signal</keyword>
<keyword evidence="3" id="KW-0378">Hydrolase</keyword>
<dbReference type="InterPro" id="IPR000757">
    <property type="entry name" value="Beta-glucanase-like"/>
</dbReference>
<gene>
    <name evidence="3" type="ORF">DFH07DRAFT_877571</name>
</gene>